<name>A0A0U2S165_9VIRU</name>
<dbReference type="SUPFAM" id="SSF50353">
    <property type="entry name" value="Cytokine"/>
    <property type="match status" value="1"/>
</dbReference>
<dbReference type="EMBL" id="KR075876">
    <property type="protein sequence ID" value="ALN36837.1"/>
    <property type="molecule type" value="Genomic_DNA"/>
</dbReference>
<evidence type="ECO:0000313" key="1">
    <source>
        <dbReference type="EMBL" id="ALN36837.1"/>
    </source>
</evidence>
<accession>A0A0U2S165</accession>
<sequence>MHFLSPHKQRNMQAITVLTIAMFSAYGPYSFAAPTAASFKVLVRLFNGMGVGITVVNGSVNTTRNYTDPEAVFKTIPAHFPVPANMAEGANERAFLANGLTYCVPFKHVSGGSFLCLAKNGRLYMSVSGSNKDSCVFAKRAAEGSMFYMHNNRMVTSTGNRCYVGVSYLGFPLNCKLVLPPTPEGMWSLLDSENPGQAPKAKKSKWYKGELDNPKYYNGVCTKKRSALPSTTNWWQTLRPRPPRLCKCPLLYIMFALPG</sequence>
<organism evidence="1 2">
    <name type="scientific">Ranavirus ambystoma1</name>
    <dbReference type="NCBI Taxonomy" id="265294"/>
    <lineage>
        <taxon>Viruses</taxon>
        <taxon>Varidnaviria</taxon>
        <taxon>Bamfordvirae</taxon>
        <taxon>Nucleocytoviricota</taxon>
        <taxon>Megaviricetes</taxon>
        <taxon>Pimascovirales</taxon>
        <taxon>Pimascovirales incertae sedis</taxon>
        <taxon>Iridoviridae</taxon>
        <taxon>Alphairidovirinae</taxon>
        <taxon>Ranavirus</taxon>
    </lineage>
</organism>
<dbReference type="Proteomes" id="UP000131620">
    <property type="component" value="Segment"/>
</dbReference>
<dbReference type="InterPro" id="IPR008996">
    <property type="entry name" value="IL1/FGF"/>
</dbReference>
<protein>
    <submittedName>
        <fullName evidence="1">Uncharacterized protein</fullName>
    </submittedName>
</protein>
<dbReference type="Gene3D" id="2.80.10.50">
    <property type="match status" value="1"/>
</dbReference>
<reference evidence="1 2" key="1">
    <citation type="journal article" date="2015" name="G3 (Bethesda)">
        <title>Comparative Genomics of an Emerging Amphibian Virus.</title>
        <authorList>
            <person name="Epstein B."/>
            <person name="Storfer A."/>
        </authorList>
    </citation>
    <scope>NUCLEOTIDE SEQUENCE [LARGE SCALE GENOMIC DNA]</scope>
    <source>
        <strain evidence="1">YEL</strain>
    </source>
</reference>
<gene>
    <name evidence="1" type="ORF">38R</name>
</gene>
<evidence type="ECO:0000313" key="2">
    <source>
        <dbReference type="Proteomes" id="UP000131620"/>
    </source>
</evidence>
<proteinExistence type="predicted"/>